<name>A0AAV4PN89_9ARAC</name>
<sequence>MTRERPGSQSHSEIPGMTIQIRILESTPSLDCPQGVVVCVRKVSLIRVACSAGLNESFPFSHFSEEILNLLNSKNQMAERRFKHQRAVCGEAPPRIRAAAASLSPHHECPSEGRIIIRTIIPLNKSIKWIPVWFG</sequence>
<evidence type="ECO:0000313" key="2">
    <source>
        <dbReference type="Proteomes" id="UP001054837"/>
    </source>
</evidence>
<organism evidence="1 2">
    <name type="scientific">Caerostris darwini</name>
    <dbReference type="NCBI Taxonomy" id="1538125"/>
    <lineage>
        <taxon>Eukaryota</taxon>
        <taxon>Metazoa</taxon>
        <taxon>Ecdysozoa</taxon>
        <taxon>Arthropoda</taxon>
        <taxon>Chelicerata</taxon>
        <taxon>Arachnida</taxon>
        <taxon>Araneae</taxon>
        <taxon>Araneomorphae</taxon>
        <taxon>Entelegynae</taxon>
        <taxon>Araneoidea</taxon>
        <taxon>Araneidae</taxon>
        <taxon>Caerostris</taxon>
    </lineage>
</organism>
<dbReference type="AlphaFoldDB" id="A0AAV4PN89"/>
<accession>A0AAV4PN89</accession>
<gene>
    <name evidence="1" type="ORF">CDAR_189361</name>
</gene>
<evidence type="ECO:0000313" key="1">
    <source>
        <dbReference type="EMBL" id="GIX98872.1"/>
    </source>
</evidence>
<proteinExistence type="predicted"/>
<protein>
    <submittedName>
        <fullName evidence="1">Uncharacterized protein</fullName>
    </submittedName>
</protein>
<dbReference type="EMBL" id="BPLQ01003246">
    <property type="protein sequence ID" value="GIX98872.1"/>
    <property type="molecule type" value="Genomic_DNA"/>
</dbReference>
<comment type="caution">
    <text evidence="1">The sequence shown here is derived from an EMBL/GenBank/DDBJ whole genome shotgun (WGS) entry which is preliminary data.</text>
</comment>
<dbReference type="Proteomes" id="UP001054837">
    <property type="component" value="Unassembled WGS sequence"/>
</dbReference>
<keyword evidence="2" id="KW-1185">Reference proteome</keyword>
<reference evidence="1 2" key="1">
    <citation type="submission" date="2021-06" db="EMBL/GenBank/DDBJ databases">
        <title>Caerostris darwini draft genome.</title>
        <authorList>
            <person name="Kono N."/>
            <person name="Arakawa K."/>
        </authorList>
    </citation>
    <scope>NUCLEOTIDE SEQUENCE [LARGE SCALE GENOMIC DNA]</scope>
</reference>